<evidence type="ECO:0000313" key="2">
    <source>
        <dbReference type="EMBL" id="PUE60473.1"/>
    </source>
</evidence>
<feature type="domain" description="Phasin" evidence="1">
    <location>
        <begin position="6"/>
        <end position="102"/>
    </location>
</feature>
<keyword evidence="3" id="KW-1185">Reference proteome</keyword>
<gene>
    <name evidence="2" type="ORF">B9Z44_13380</name>
</gene>
<dbReference type="EMBL" id="NESP01000001">
    <property type="protein sequence ID" value="PUE60473.1"/>
    <property type="molecule type" value="Genomic_DNA"/>
</dbReference>
<comment type="caution">
    <text evidence="2">The sequence shown here is derived from an EMBL/GenBank/DDBJ whole genome shotgun (WGS) entry which is preliminary data.</text>
</comment>
<dbReference type="InterPro" id="IPR010127">
    <property type="entry name" value="Phasin_subfam-1"/>
</dbReference>
<evidence type="ECO:0000259" key="1">
    <source>
        <dbReference type="Pfam" id="PF09361"/>
    </source>
</evidence>
<sequence>MTLTPEQVIAANKANLETLVGLTNKAFSGVEQLIELNLAAAKSTLADSQKQTNAALSVKDAQELLALQASLFQPLAEKAVAYNRHLVEIATGTGSHFQGHLESKVAEAQKAFHAMVDNAAKNAPAGSEAAVAAFKTAVSAGNNALESVQKAVKQATDVAEANYKNLAETALKTAKPAAKKR</sequence>
<dbReference type="Pfam" id="PF09361">
    <property type="entry name" value="Phasin_2"/>
    <property type="match status" value="1"/>
</dbReference>
<dbReference type="Proteomes" id="UP000251341">
    <property type="component" value="Unassembled WGS sequence"/>
</dbReference>
<accession>A0A315ERU1</accession>
<reference evidence="2 3" key="1">
    <citation type="submission" date="2017-04" db="EMBL/GenBank/DDBJ databases">
        <title>Unexpected and diverse lifestyles within the genus Limnohabitans.</title>
        <authorList>
            <person name="Kasalicky V."/>
            <person name="Mehrshad M."/>
            <person name="Andrei S.-A."/>
            <person name="Salcher M."/>
            <person name="Kratochvilova H."/>
            <person name="Simek K."/>
            <person name="Ghai R."/>
        </authorList>
    </citation>
    <scope>NUCLEOTIDE SEQUENCE [LARGE SCALE GENOMIC DNA]</scope>
    <source>
        <strain evidence="2 3">MWH-C5</strain>
    </source>
</reference>
<dbReference type="RefSeq" id="WP_108358526.1">
    <property type="nucleotide sequence ID" value="NZ_NESP01000001.1"/>
</dbReference>
<proteinExistence type="predicted"/>
<dbReference type="NCBIfam" id="TIGR01841">
    <property type="entry name" value="phasin"/>
    <property type="match status" value="1"/>
</dbReference>
<evidence type="ECO:0000313" key="3">
    <source>
        <dbReference type="Proteomes" id="UP000251341"/>
    </source>
</evidence>
<name>A0A315ERU1_9BURK</name>
<protein>
    <submittedName>
        <fullName evidence="2">Phasin (PHA-granule associated protein)</fullName>
    </submittedName>
</protein>
<organism evidence="2 3">
    <name type="scientific">Limnohabitans curvus</name>
    <dbReference type="NCBI Taxonomy" id="323423"/>
    <lineage>
        <taxon>Bacteria</taxon>
        <taxon>Pseudomonadati</taxon>
        <taxon>Pseudomonadota</taxon>
        <taxon>Betaproteobacteria</taxon>
        <taxon>Burkholderiales</taxon>
        <taxon>Comamonadaceae</taxon>
        <taxon>Limnohabitans</taxon>
    </lineage>
</organism>
<dbReference type="InterPro" id="IPR018968">
    <property type="entry name" value="Phasin"/>
</dbReference>
<dbReference type="AlphaFoldDB" id="A0A315ERU1"/>